<reference evidence="1 2" key="1">
    <citation type="submission" date="2018-04" db="EMBL/GenBank/DDBJ databases">
        <authorList>
            <person name="Richter O.R."/>
            <person name="Sprando J."/>
            <person name="Abi J.R."/>
            <person name="Abidin Z.U."/>
            <person name="Aboumatar N."/>
            <person name="Aguilar F.A."/>
            <person name="Ahmed M."/>
            <person name="Aklilu M."/>
            <person name="Ali S.Z."/>
            <person name="Araia S."/>
            <person name="Asbury H."/>
            <person name="Atkinson A.N."/>
            <person name="Azam A.M."/>
            <person name="Bell J.L."/>
            <person name="Bhagat S."/>
            <person name="Bhatti J.A."/>
            <person name="Bhavsar J."/>
            <person name="Blocker D."/>
            <person name="Bonhomme B."/>
            <person name="Buker C.Y."/>
            <person name="Burnett T.D."/>
            <person name="Campbell R.L."/>
            <person name="Campbell S.M."/>
            <person name="Carinugan C.L."/>
            <person name="Chan P.R."/>
            <person name="Chen S."/>
            <person name="Dahne M."/>
            <person name="Dang V.Q."/>
            <person name="Ding J.R."/>
            <person name="Dunn G.L."/>
            <person name="Flores O.S."/>
            <person name="Frank D.N."/>
            <person name="Gonzalez N."/>
            <person name="Goryunova E."/>
            <person name="Hoang T."/>
            <person name="Hollenhorst D."/>
            <person name="Hora A.B."/>
            <person name="Hutchison A.S."/>
            <person name="Huynh A."/>
            <person name="Jani A."/>
            <person name="Jawed T."/>
            <person name="Jeffries M.J."/>
            <person name="Jian G.M."/>
            <person name="Joshi C."/>
            <person name="Kallab S."/>
            <person name="Kang L."/>
            <person name="Khan A."/>
            <person name="Klontz C.M."/>
            <person name="Koert M."/>
            <person name="Lagasca A."/>
            <person name="Lakhani A."/>
            <person name="Larsen A."/>
            <person name="Le A."/>
            <person name="Lee D.Y."/>
            <person name="Lembirik S."/>
            <person name="Lenus S."/>
            <person name="Lesniewski A.M."/>
            <person name="Lu W."/>
            <person name="Mamarakhimova Z."/>
            <person name="Mason S."/>
            <person name="Mathew L.K."/>
            <person name="Mattson C.L."/>
            <person name="Mian U.H."/>
            <person name="Morcos G.S."/>
            <person name="Muhler C.W."/>
            <person name="Naeem N.-U.-A."/>
            <person name="Namagiri S."/>
            <person name="Nassehi T."/>
            <person name="Nazarian M."/>
            <person name="Neal R.A."/>
            <person name="Negash K."/>
            <person name="Ngaleu B.J."/>
            <person name="Nguyen B.T."/>
            <person name="Nguyen K.V."/>
            <person name="Odili J.C."/>
            <person name="Ogletree A."/>
            <person name="Okojie E."/>
            <person name="Olajide T.E."/>
            <person name="Onwukwe C.S."/>
            <person name="Ozako O."/>
            <person name="Pakala M."/>
            <person name="Patel P."/>
            <person name="Patel H.J."/>
            <person name="Patel R."/>
            <person name="Paudel H."/>
            <person name="Pikounis A.J."/>
            <person name="Qazi M.A."/>
            <person name="Quiroz J.N."/>
            <person name="Ramachandran P.N."/>
            <person name="Rashford R.L."/>
            <person name="Rivera J."/>
            <person name="Romero F.D."/>
            <person name="Saba P.A."/>
            <person name="Sabu R.L."/>
            <person name="Saeed O.S."/>
            <person name="Saraf S."/>
            <person name="Scarano A.L."/>
            <person name="Sciandra C."/>
            <person name="Shakarov P."/>
            <person name="Sharma A."/>
            <person name="Singh K."/>
            <person name="Singh S."/>
            <person name="Spindler S.E."/>
            <person name="Szymanik K.H."/>
            <person name="Tahir M."/>
            <person name="Tchuinte L.U."/>
            <person name="Thakkar V."/>
            <person name="Tombo Z.B."/>
            <person name="Touma A."/>
            <person name="Tran J.N."/>
            <person name="Tran N."/>
            <person name="Truong D.H."/>
            <person name="Turner M.D."/>
            <person name="Vidmar M."/>
            <person name="Vuong K."/>
            <person name="Wilson B."/>
            <person name="Xie C.L."/>
            <person name="Yasinova A.G."/>
            <person name="Yu A.M."/>
            <person name="Zolnerowich N."/>
            <person name="Cortez R."/>
            <person name="Greis H.L."/>
            <person name="Lee M."/>
            <person name="Mantzavinos A."/>
            <person name="Mohamed I.R."/>
            <person name="Patel P."/>
            <person name="Puglisi K.M."/>
            <person name="Bhattacharya M."/>
            <person name="Correa-Mendez M."/>
            <person name="Fabian M."/>
            <person name="Reger N."/>
            <person name="Tran K."/>
            <person name="Erill I."/>
            <person name="Caruso S.M."/>
            <person name="Garlena R.A."/>
            <person name="Russell D.A."/>
            <person name="Pope W.H."/>
            <person name="Jacobs-Sera D."/>
            <person name="Hatfull G.F."/>
        </authorList>
    </citation>
    <scope>NUCLEOTIDE SEQUENCE [LARGE SCALE GENOMIC DNA]</scope>
</reference>
<organism evidence="1 2">
    <name type="scientific">Streptomyces phage FlowerPower</name>
    <dbReference type="NCBI Taxonomy" id="2182408"/>
    <lineage>
        <taxon>Viruses</taxon>
        <taxon>Duplodnaviria</taxon>
        <taxon>Heunggongvirae</taxon>
        <taxon>Uroviricota</taxon>
        <taxon>Caudoviricetes</taxon>
        <taxon>Beephvirinae</taxon>
        <taxon>Flowerpowervirus</taxon>
        <taxon>Flowerpowervirus flowerpower</taxon>
    </lineage>
</organism>
<evidence type="ECO:0000313" key="2">
    <source>
        <dbReference type="Proteomes" id="UP000247075"/>
    </source>
</evidence>
<dbReference type="KEGG" id="vg:55608333"/>
<accession>A0A2U8UNU9</accession>
<dbReference type="RefSeq" id="YP_009838106.1">
    <property type="nucleotide sequence ID" value="NC_048706.1"/>
</dbReference>
<sequence>MARVLRKGMKLKPNAGSSWANSTRQVELITSSTIDRDVYWWVTRTDVSGVDMFDTFNANHLLPWVEVKDFYRTGKKYRFKNGNTRDVYEIIEIHQVDRPISNDHDVAAVAKCHDHYSGKVYLTVLNRSDFDYMEAV</sequence>
<dbReference type="GeneID" id="55608333"/>
<protein>
    <submittedName>
        <fullName evidence="1">Uncharacterized protein</fullName>
    </submittedName>
</protein>
<gene>
    <name evidence="1" type="primary">70</name>
    <name evidence="1" type="ORF">SEA_FLOWERPOWER_70</name>
</gene>
<keyword evidence="2" id="KW-1185">Reference proteome</keyword>
<evidence type="ECO:0000313" key="1">
    <source>
        <dbReference type="EMBL" id="AWN05151.1"/>
    </source>
</evidence>
<name>A0A2U8UNU9_9CAUD</name>
<proteinExistence type="predicted"/>
<dbReference type="EMBL" id="MH155868">
    <property type="protein sequence ID" value="AWN05151.1"/>
    <property type="molecule type" value="Genomic_DNA"/>
</dbReference>
<dbReference type="Proteomes" id="UP000247075">
    <property type="component" value="Segment"/>
</dbReference>